<reference evidence="1" key="1">
    <citation type="submission" date="2019-08" db="EMBL/GenBank/DDBJ databases">
        <authorList>
            <person name="Kucharzyk K."/>
            <person name="Murdoch R.W."/>
            <person name="Higgins S."/>
            <person name="Loffler F."/>
        </authorList>
    </citation>
    <scope>NUCLEOTIDE SEQUENCE</scope>
</reference>
<comment type="caution">
    <text evidence="1">The sequence shown here is derived from an EMBL/GenBank/DDBJ whole genome shotgun (WGS) entry which is preliminary data.</text>
</comment>
<gene>
    <name evidence="1" type="ORF">SDC9_95860</name>
</gene>
<protein>
    <submittedName>
        <fullName evidence="1">Uncharacterized protein</fullName>
    </submittedName>
</protein>
<dbReference type="EMBL" id="VSSQ01012392">
    <property type="protein sequence ID" value="MPM49132.1"/>
    <property type="molecule type" value="Genomic_DNA"/>
</dbReference>
<proteinExistence type="predicted"/>
<accession>A0A645A7P3</accession>
<organism evidence="1">
    <name type="scientific">bioreactor metagenome</name>
    <dbReference type="NCBI Taxonomy" id="1076179"/>
    <lineage>
        <taxon>unclassified sequences</taxon>
        <taxon>metagenomes</taxon>
        <taxon>ecological metagenomes</taxon>
    </lineage>
</organism>
<evidence type="ECO:0000313" key="1">
    <source>
        <dbReference type="EMBL" id="MPM49132.1"/>
    </source>
</evidence>
<dbReference type="AlphaFoldDB" id="A0A645A7P3"/>
<name>A0A645A7P3_9ZZZZ</name>
<sequence length="63" mass="6438">MLVASVVAVGKVSAVEVAASGVFVTTITVGALVDSTDFVPPLCPIWQPASRTPNTTIIEIALL</sequence>